<dbReference type="SMART" id="SM00062">
    <property type="entry name" value="PBPb"/>
    <property type="match status" value="1"/>
</dbReference>
<dbReference type="EMBL" id="JAINVB010000001">
    <property type="protein sequence ID" value="MCK0088034.1"/>
    <property type="molecule type" value="Genomic_DNA"/>
</dbReference>
<dbReference type="AlphaFoldDB" id="A0AAW5F819"/>
<protein>
    <submittedName>
        <fullName evidence="5">Transporter substrate-binding domain-containing protein</fullName>
    </submittedName>
</protein>
<keyword evidence="1 3" id="KW-0732">Signal</keyword>
<feature type="compositionally biased region" description="Low complexity" evidence="2">
    <location>
        <begin position="55"/>
        <end position="69"/>
    </location>
</feature>
<dbReference type="SUPFAM" id="SSF53850">
    <property type="entry name" value="Periplasmic binding protein-like II"/>
    <property type="match status" value="1"/>
</dbReference>
<reference evidence="5" key="1">
    <citation type="journal article" date="2022" name="Cell Host Microbe">
        <title>Colonization of the live biotherapeutic product VE303 and modulation of the microbiota and metabolites in healthy volunteers.</title>
        <authorList>
            <person name="Dsouza M."/>
            <person name="Menon R."/>
            <person name="Crossette E."/>
            <person name="Bhattarai S.K."/>
            <person name="Schneider J."/>
            <person name="Kim Y.G."/>
            <person name="Reddy S."/>
            <person name="Caballero S."/>
            <person name="Felix C."/>
            <person name="Cornacchione L."/>
            <person name="Hendrickson J."/>
            <person name="Watson A.R."/>
            <person name="Minot S.S."/>
            <person name="Greenfield N."/>
            <person name="Schopf L."/>
            <person name="Szabady R."/>
            <person name="Patarroyo J."/>
            <person name="Smith W."/>
            <person name="Harrison P."/>
            <person name="Kuijper E.J."/>
            <person name="Kelly C.P."/>
            <person name="Olle B."/>
            <person name="Bobilev D."/>
            <person name="Silber J.L."/>
            <person name="Bucci V."/>
            <person name="Roberts B."/>
            <person name="Faith J."/>
            <person name="Norman J.M."/>
        </authorList>
    </citation>
    <scope>NUCLEOTIDE SEQUENCE</scope>
    <source>
        <strain evidence="5">VE303-04</strain>
    </source>
</reference>
<dbReference type="PANTHER" id="PTHR35936:SF17">
    <property type="entry name" value="ARGININE-BINDING EXTRACELLULAR PROTEIN ARTP"/>
    <property type="match status" value="1"/>
</dbReference>
<evidence type="ECO:0000313" key="6">
    <source>
        <dbReference type="EMBL" id="MDB2000839.1"/>
    </source>
</evidence>
<feature type="chain" id="PRO_5044477460" evidence="3">
    <location>
        <begin position="25"/>
        <end position="321"/>
    </location>
</feature>
<evidence type="ECO:0000256" key="2">
    <source>
        <dbReference type="SAM" id="MobiDB-lite"/>
    </source>
</evidence>
<evidence type="ECO:0000313" key="5">
    <source>
        <dbReference type="EMBL" id="MCK0088034.1"/>
    </source>
</evidence>
<gene>
    <name evidence="5" type="ORF">K5I21_19595</name>
    <name evidence="6" type="ORF">PM006_11560</name>
</gene>
<feature type="signal peptide" evidence="3">
    <location>
        <begin position="1"/>
        <end position="24"/>
    </location>
</feature>
<organism evidence="5 7">
    <name type="scientific">Clostridium symbiosum</name>
    <name type="common">Bacteroides symbiosus</name>
    <dbReference type="NCBI Taxonomy" id="1512"/>
    <lineage>
        <taxon>Bacteria</taxon>
        <taxon>Bacillati</taxon>
        <taxon>Bacillota</taxon>
        <taxon>Clostridia</taxon>
        <taxon>Lachnospirales</taxon>
        <taxon>Lachnospiraceae</taxon>
        <taxon>Otoolea</taxon>
    </lineage>
</organism>
<dbReference type="EMBL" id="JAQLGM010000026">
    <property type="protein sequence ID" value="MDB2000839.1"/>
    <property type="molecule type" value="Genomic_DNA"/>
</dbReference>
<dbReference type="PROSITE" id="PS51257">
    <property type="entry name" value="PROKAR_LIPOPROTEIN"/>
    <property type="match status" value="1"/>
</dbReference>
<dbReference type="RefSeq" id="WP_003500817.1">
    <property type="nucleotide sequence ID" value="NZ_BAABZD010000023.1"/>
</dbReference>
<evidence type="ECO:0000313" key="7">
    <source>
        <dbReference type="Proteomes" id="UP001203136"/>
    </source>
</evidence>
<dbReference type="Gene3D" id="3.40.190.10">
    <property type="entry name" value="Periplasmic binding protein-like II"/>
    <property type="match status" value="2"/>
</dbReference>
<feature type="domain" description="Solute-binding protein family 3/N-terminal" evidence="4">
    <location>
        <begin position="80"/>
        <end position="316"/>
    </location>
</feature>
<evidence type="ECO:0000259" key="4">
    <source>
        <dbReference type="SMART" id="SM00062"/>
    </source>
</evidence>
<accession>A0AAW5F819</accession>
<evidence type="ECO:0000256" key="3">
    <source>
        <dbReference type="SAM" id="SignalP"/>
    </source>
</evidence>
<name>A0AAW5F819_CLOSY</name>
<dbReference type="GeneID" id="57968985"/>
<proteinExistence type="predicted"/>
<dbReference type="PANTHER" id="PTHR35936">
    <property type="entry name" value="MEMBRANE-BOUND LYTIC MUREIN TRANSGLYCOSYLASE F"/>
    <property type="match status" value="1"/>
</dbReference>
<reference evidence="6" key="2">
    <citation type="submission" date="2023-01" db="EMBL/GenBank/DDBJ databases">
        <title>Human gut microbiome strain richness.</title>
        <authorList>
            <person name="Chen-Liaw A."/>
        </authorList>
    </citation>
    <scope>NUCLEOTIDE SEQUENCE</scope>
    <source>
        <strain evidence="6">B1_m1001713B170214d0_201011</strain>
    </source>
</reference>
<comment type="caution">
    <text evidence="5">The sequence shown here is derived from an EMBL/GenBank/DDBJ whole genome shotgun (WGS) entry which is preliminary data.</text>
</comment>
<evidence type="ECO:0000256" key="1">
    <source>
        <dbReference type="ARBA" id="ARBA00022729"/>
    </source>
</evidence>
<dbReference type="Proteomes" id="UP001203136">
    <property type="component" value="Unassembled WGS sequence"/>
</dbReference>
<sequence length="321" mass="34723">MRKNQMKKLAASVAAALLSTTMLSACSALSQAPTVVSEESSLHHDTDGSSAAVPGSESSEAAHSDSASGGRLADILERGYIEVATEPYFAPNEFIDPSKQGDGKYVGADIELARYIAEKLGVECRIVPLDFESVLSGISDGKYDLAISALAYTPARAEAMELSKGYYFDDEKVQYGLMVRTENLDKIKSAEDLADKTLVVQSGSLQEMFANEQVPAYKELKRVSATTDGFLMVQEGKADAVITAKTTAELYLDANDGCGMTIVPDFSFTVDESTQGTRIGITKGETELLQKVNEIIDEVVKEGTYASWYEEYKEYARSLGL</sequence>
<dbReference type="Pfam" id="PF00497">
    <property type="entry name" value="SBP_bac_3"/>
    <property type="match status" value="1"/>
</dbReference>
<feature type="region of interest" description="Disordered" evidence="2">
    <location>
        <begin position="37"/>
        <end position="69"/>
    </location>
</feature>
<dbReference type="InterPro" id="IPR001638">
    <property type="entry name" value="Solute-binding_3/MltF_N"/>
</dbReference>
<dbReference type="Proteomes" id="UP001300871">
    <property type="component" value="Unassembled WGS sequence"/>
</dbReference>